<feature type="chain" id="PRO_5039510355" evidence="2">
    <location>
        <begin position="24"/>
        <end position="561"/>
    </location>
</feature>
<feature type="domain" description="GerMN" evidence="3">
    <location>
        <begin position="203"/>
        <end position="293"/>
    </location>
</feature>
<dbReference type="OrthoDB" id="3226781at2"/>
<keyword evidence="5" id="KW-1185">Reference proteome</keyword>
<feature type="signal peptide" evidence="2">
    <location>
        <begin position="1"/>
        <end position="23"/>
    </location>
</feature>
<gene>
    <name evidence="4" type="ORF">NCTC13354_00587</name>
</gene>
<evidence type="ECO:0000313" key="4">
    <source>
        <dbReference type="EMBL" id="VEI12889.1"/>
    </source>
</evidence>
<protein>
    <submittedName>
        <fullName evidence="4">Lipoprotein LpqB</fullName>
    </submittedName>
</protein>
<reference evidence="4 5" key="1">
    <citation type="submission" date="2018-12" db="EMBL/GenBank/DDBJ databases">
        <authorList>
            <consortium name="Pathogen Informatics"/>
        </authorList>
    </citation>
    <scope>NUCLEOTIDE SEQUENCE [LARGE SCALE GENOMIC DNA]</scope>
    <source>
        <strain evidence="4 5">NCTC13354</strain>
    </source>
</reference>
<feature type="region of interest" description="Disordered" evidence="1">
    <location>
        <begin position="28"/>
        <end position="56"/>
    </location>
</feature>
<dbReference type="EMBL" id="LR134476">
    <property type="protein sequence ID" value="VEI12889.1"/>
    <property type="molecule type" value="Genomic_DNA"/>
</dbReference>
<dbReference type="InterPro" id="IPR059026">
    <property type="entry name" value="LpqB_N"/>
</dbReference>
<evidence type="ECO:0000256" key="1">
    <source>
        <dbReference type="SAM" id="MobiDB-lite"/>
    </source>
</evidence>
<name>A0A3S4X536_9ACTO</name>
<dbReference type="SMART" id="SM00909">
    <property type="entry name" value="Germane"/>
    <property type="match status" value="1"/>
</dbReference>
<sequence length="561" mass="58591">MTSRKTRWICTLVALVIALAGCAGLPVSGEPQRVSRPDSPNAGVIIDPQGPAQDSSPENLVTDFLRASGASVAGDFSVARQFLTPEAAARWNPATELRIYQDTQNPAVSQTRNGAIRVSAAAAGTLDDRGRYTSATPDAILNAEFSLVKNAEGQWRIATLDDGIMIPSSIFQSLYAETILYFLTPDRAALVPEARWYLNSSQAVSAVEGLIGGPSQWLATGAHSALPAEASLTTRGVTITDGVAHVDFSADVATLPEADRIAMEAQVSKTLMNVSGVQSVKLTSQGAELDIPEKRDLSSYPYSSYTLTGLSNGLPATVSSGTVTQISAPEGLALTAIAPSYSDPASWAAGLGNGGQTIYNVSLSGDGASPMIQGTNLVAPSVDRHGWVWTTEREANAKMQAFHRDSGQHVVFDVSWLQGLTVRDIAVSREGARMVVVAERDGQAQMIAAAIARDTAGVPIEIGEPLRFGQSQYDVADVAWTSEVRVAALARNQGTSTSGVVTVGLGVPGAPLASADNVVAIAAGRGTDSVVIQNANNDLLSYDGAGWRVIAEDVTAPAYPG</sequence>
<proteinExistence type="predicted"/>
<evidence type="ECO:0000256" key="2">
    <source>
        <dbReference type="SAM" id="SignalP"/>
    </source>
</evidence>
<dbReference type="Proteomes" id="UP000269542">
    <property type="component" value="Chromosome"/>
</dbReference>
<organism evidence="4 5">
    <name type="scientific">Trueperella bialowiezensis</name>
    <dbReference type="NCBI Taxonomy" id="312285"/>
    <lineage>
        <taxon>Bacteria</taxon>
        <taxon>Bacillati</taxon>
        <taxon>Actinomycetota</taxon>
        <taxon>Actinomycetes</taxon>
        <taxon>Actinomycetales</taxon>
        <taxon>Actinomycetaceae</taxon>
        <taxon>Trueperella</taxon>
    </lineage>
</organism>
<accession>A0A3S4X536</accession>
<keyword evidence="4" id="KW-0449">Lipoprotein</keyword>
<dbReference type="PROSITE" id="PS51257">
    <property type="entry name" value="PROKAR_LIPOPROTEIN"/>
    <property type="match status" value="1"/>
</dbReference>
<dbReference type="AlphaFoldDB" id="A0A3S4X536"/>
<evidence type="ECO:0000259" key="3">
    <source>
        <dbReference type="SMART" id="SM00909"/>
    </source>
</evidence>
<evidence type="ECO:0000313" key="5">
    <source>
        <dbReference type="Proteomes" id="UP000269542"/>
    </source>
</evidence>
<dbReference type="Pfam" id="PF25976">
    <property type="entry name" value="LpqB_N"/>
    <property type="match status" value="1"/>
</dbReference>
<dbReference type="InterPro" id="IPR019606">
    <property type="entry name" value="GerMN"/>
</dbReference>
<dbReference type="Pfam" id="PF10646">
    <property type="entry name" value="Germane"/>
    <property type="match status" value="1"/>
</dbReference>
<dbReference type="KEGG" id="tbw:NCTC13354_00587"/>
<dbReference type="InterPro" id="IPR018910">
    <property type="entry name" value="LpqB_C"/>
</dbReference>
<dbReference type="Pfam" id="PF10647">
    <property type="entry name" value="Gmad1"/>
    <property type="match status" value="1"/>
</dbReference>
<keyword evidence="2" id="KW-0732">Signal</keyword>